<dbReference type="Proteomes" id="UP000198959">
    <property type="component" value="Unassembled WGS sequence"/>
</dbReference>
<gene>
    <name evidence="2" type="ORF">GA0074692_1640</name>
</gene>
<reference evidence="3" key="1">
    <citation type="submission" date="2016-06" db="EMBL/GenBank/DDBJ databases">
        <authorList>
            <person name="Varghese N."/>
            <person name="Submissions Spin"/>
        </authorList>
    </citation>
    <scope>NUCLEOTIDE SEQUENCE [LARGE SCALE GENOMIC DNA]</scope>
    <source>
        <strain evidence="3">DSM 43817</strain>
    </source>
</reference>
<sequence length="361" mass="36025">MRTFPPEGSSPLRRAAISPPSAPNPGCVALFGPAGPGRLVRATVLVVSGVGAAMLAVGLFDAPARAETRGPAVRPADLVVRLGQLEPGGVSTAARREAAAPTGVPLSTLRPAPAGRSRPTLDADRPDDVRPVLRKAPPRSIGTRPPPAPLRPGVVPRILPPRSDPLGPPAVPAAGPARPVVPTSPVSLDAGPLRSLLGQVADLAGRLITSILARPDGTTGPALPPGSAPPVPTPVPYEEPDGVLAPGLVTTSPTVHFGDTIPLSVSGARWVRSAGRHPAVPVCPPPVPAGPIGSAESVPGDASGIPVAPDDERAAAGSGTRTAVALPPTPAGPVRWTGQARTDVPTAPARGRSPAPAARPG</sequence>
<evidence type="ECO:0000313" key="3">
    <source>
        <dbReference type="Proteomes" id="UP000198959"/>
    </source>
</evidence>
<feature type="compositionally biased region" description="Basic and acidic residues" evidence="1">
    <location>
        <begin position="119"/>
        <end position="131"/>
    </location>
</feature>
<feature type="region of interest" description="Disordered" evidence="1">
    <location>
        <begin position="288"/>
        <end position="361"/>
    </location>
</feature>
<keyword evidence="3" id="KW-1185">Reference proteome</keyword>
<feature type="region of interest" description="Disordered" evidence="1">
    <location>
        <begin position="91"/>
        <end position="154"/>
    </location>
</feature>
<organism evidence="2 3">
    <name type="scientific">Micromonospora pallida</name>
    <dbReference type="NCBI Taxonomy" id="145854"/>
    <lineage>
        <taxon>Bacteria</taxon>
        <taxon>Bacillati</taxon>
        <taxon>Actinomycetota</taxon>
        <taxon>Actinomycetes</taxon>
        <taxon>Micromonosporales</taxon>
        <taxon>Micromonosporaceae</taxon>
        <taxon>Micromonospora</taxon>
    </lineage>
</organism>
<dbReference type="STRING" id="145854.GA0074692_1640"/>
<protein>
    <submittedName>
        <fullName evidence="2">Uncharacterized protein</fullName>
    </submittedName>
</protein>
<evidence type="ECO:0000313" key="2">
    <source>
        <dbReference type="EMBL" id="SCL23751.1"/>
    </source>
</evidence>
<proteinExistence type="predicted"/>
<feature type="region of interest" description="Disordered" evidence="1">
    <location>
        <begin position="1"/>
        <end position="20"/>
    </location>
</feature>
<dbReference type="AlphaFoldDB" id="A0A1C6S2U4"/>
<dbReference type="EMBL" id="FMHW01000002">
    <property type="protein sequence ID" value="SCL23751.1"/>
    <property type="molecule type" value="Genomic_DNA"/>
</dbReference>
<name>A0A1C6S2U4_9ACTN</name>
<feature type="compositionally biased region" description="Low complexity" evidence="1">
    <location>
        <begin position="345"/>
        <end position="361"/>
    </location>
</feature>
<accession>A0A1C6S2U4</accession>
<evidence type="ECO:0000256" key="1">
    <source>
        <dbReference type="SAM" id="MobiDB-lite"/>
    </source>
</evidence>